<dbReference type="NCBIfam" id="TIGR02522">
    <property type="entry name" value="pilus_cpaD"/>
    <property type="match status" value="1"/>
</dbReference>
<evidence type="ECO:0000313" key="3">
    <source>
        <dbReference type="Proteomes" id="UP000199468"/>
    </source>
</evidence>
<dbReference type="Proteomes" id="UP000199468">
    <property type="component" value="Unassembled WGS sequence"/>
</dbReference>
<dbReference type="InterPro" id="IPR013361">
    <property type="entry name" value="Pilus_CpaD"/>
</dbReference>
<protein>
    <submittedName>
        <fullName evidence="2">Pilus assembly protein CpaD</fullName>
    </submittedName>
</protein>
<dbReference type="PROSITE" id="PS51257">
    <property type="entry name" value="PROKAR_LIPOPROTEIN"/>
    <property type="match status" value="1"/>
</dbReference>
<reference evidence="2 3" key="1">
    <citation type="submission" date="2016-10" db="EMBL/GenBank/DDBJ databases">
        <authorList>
            <person name="Varghese N."/>
            <person name="Submissions S."/>
        </authorList>
    </citation>
    <scope>NUCLEOTIDE SEQUENCE [LARGE SCALE GENOMIC DNA]</scope>
    <source>
        <strain evidence="2 3">DSM 26672</strain>
    </source>
</reference>
<comment type="caution">
    <text evidence="2">The sequence shown here is derived from an EMBL/GenBank/DDBJ whole genome shotgun (WGS) entry which is preliminary data.</text>
</comment>
<proteinExistence type="predicted"/>
<feature type="compositionally biased region" description="Polar residues" evidence="1">
    <location>
        <begin position="229"/>
        <end position="248"/>
    </location>
</feature>
<evidence type="ECO:0000256" key="1">
    <source>
        <dbReference type="SAM" id="MobiDB-lite"/>
    </source>
</evidence>
<evidence type="ECO:0000313" key="2">
    <source>
        <dbReference type="EMBL" id="SDG48938.1"/>
    </source>
</evidence>
<accession>A0ABY0P175</accession>
<keyword evidence="3" id="KW-1185">Reference proteome</keyword>
<feature type="region of interest" description="Disordered" evidence="1">
    <location>
        <begin position="226"/>
        <end position="248"/>
    </location>
</feature>
<dbReference type="EMBL" id="FNBZ01000004">
    <property type="protein sequence ID" value="SDG48938.1"/>
    <property type="molecule type" value="Genomic_DNA"/>
</dbReference>
<organism evidence="2 3">
    <name type="scientific">Bosea robiniae</name>
    <dbReference type="NCBI Taxonomy" id="1036780"/>
    <lineage>
        <taxon>Bacteria</taxon>
        <taxon>Pseudomonadati</taxon>
        <taxon>Pseudomonadota</taxon>
        <taxon>Alphaproteobacteria</taxon>
        <taxon>Hyphomicrobiales</taxon>
        <taxon>Boseaceae</taxon>
        <taxon>Bosea</taxon>
    </lineage>
</organism>
<dbReference type="RefSeq" id="WP_091857749.1">
    <property type="nucleotide sequence ID" value="NZ_FNBZ01000004.1"/>
</dbReference>
<dbReference type="InterPro" id="IPR019027">
    <property type="entry name" value="Pilus_biogenesis_CpaD-related"/>
</dbReference>
<name>A0ABY0P175_9HYPH</name>
<dbReference type="Pfam" id="PF09476">
    <property type="entry name" value="Pilus_CpaD"/>
    <property type="match status" value="1"/>
</dbReference>
<sequence>MTVSHRNDSTGPRLIVAVLALGAILGGCAKRTAESDTLAFGPDDVRERHPIVLRDAPRSLDVFVGRSGGRLDIRQAEDVASFAREFRRSGKGGLVAEVPTGAHRDHATQDTLNGIRAALSRGGVSPGILSVRSYPVQDPGLASPIRLTFASLQASVPHRCGQWPTDLGSSEFRFSSSNAPYWNLGCSSQATLAAQVADPIDLVRSRDEGRPDIVKRMGAITKIREGKDPSTQYRQATPQINSTVGGGN</sequence>
<gene>
    <name evidence="2" type="ORF">SAMN05421844_104153</name>
</gene>